<evidence type="ECO:0000313" key="2">
    <source>
        <dbReference type="Proteomes" id="UP001155483"/>
    </source>
</evidence>
<dbReference type="AlphaFoldDB" id="A0A9X3B6T5"/>
<comment type="caution">
    <text evidence="1">The sequence shown here is derived from an EMBL/GenBank/DDBJ whole genome shotgun (WGS) entry which is preliminary data.</text>
</comment>
<dbReference type="RefSeq" id="WP_279295912.1">
    <property type="nucleotide sequence ID" value="NZ_JAOTIF010000002.1"/>
</dbReference>
<protein>
    <submittedName>
        <fullName evidence="1">Uncharacterized protein</fullName>
    </submittedName>
</protein>
<sequence length="166" mass="18506">MNYVLVMLLLLLQLAGYAQKDSITLYAYEQKVIPGIAPARDVEEGGTVVRKATEPEVQYYIFIAVPPGITRHPTSLWIKGKQFGVKAKETATPVERLITNDSVIILVPRIEGKVLQLIPVQTSPTQNQEGAELAKQNELVVVYQANGRIHYQAQERITTLDPVQLQ</sequence>
<organism evidence="1 2">
    <name type="scientific">Paraflavisolibacter caeni</name>
    <dbReference type="NCBI Taxonomy" id="2982496"/>
    <lineage>
        <taxon>Bacteria</taxon>
        <taxon>Pseudomonadati</taxon>
        <taxon>Bacteroidota</taxon>
        <taxon>Chitinophagia</taxon>
        <taxon>Chitinophagales</taxon>
        <taxon>Chitinophagaceae</taxon>
        <taxon>Paraflavisolibacter</taxon>
    </lineage>
</organism>
<keyword evidence="2" id="KW-1185">Reference proteome</keyword>
<evidence type="ECO:0000313" key="1">
    <source>
        <dbReference type="EMBL" id="MCU7548465.1"/>
    </source>
</evidence>
<dbReference type="EMBL" id="JAOTIF010000002">
    <property type="protein sequence ID" value="MCU7548465.1"/>
    <property type="molecule type" value="Genomic_DNA"/>
</dbReference>
<reference evidence="1" key="1">
    <citation type="submission" date="2022-09" db="EMBL/GenBank/DDBJ databases">
        <authorList>
            <person name="Yuan C."/>
            <person name="Ke Z."/>
        </authorList>
    </citation>
    <scope>NUCLEOTIDE SEQUENCE</scope>
    <source>
        <strain evidence="1">LB-8</strain>
    </source>
</reference>
<name>A0A9X3B6T5_9BACT</name>
<proteinExistence type="predicted"/>
<accession>A0A9X3B6T5</accession>
<gene>
    <name evidence="1" type="ORF">OCK74_05025</name>
</gene>
<dbReference type="Proteomes" id="UP001155483">
    <property type="component" value="Unassembled WGS sequence"/>
</dbReference>
<reference evidence="1" key="2">
    <citation type="submission" date="2023-04" db="EMBL/GenBank/DDBJ databases">
        <title>Paracnuella aquatica gen. nov., sp. nov., a member of the family Chitinophagaceae isolated from a hot spring.</title>
        <authorList>
            <person name="Wang C."/>
        </authorList>
    </citation>
    <scope>NUCLEOTIDE SEQUENCE</scope>
    <source>
        <strain evidence="1">LB-8</strain>
    </source>
</reference>